<organism evidence="1">
    <name type="scientific">Candidatus Moduliflexus flocculans</name>
    <dbReference type="NCBI Taxonomy" id="1499966"/>
    <lineage>
        <taxon>Bacteria</taxon>
        <taxon>Candidatus Moduliflexota</taxon>
        <taxon>Candidatus Moduliflexia</taxon>
        <taxon>Candidatus Moduliflexales</taxon>
        <taxon>Candidatus Moduliflexaceae</taxon>
    </lineage>
</organism>
<dbReference type="HOGENOM" id="CLU_084165_1_0_0"/>
<evidence type="ECO:0000313" key="1">
    <source>
        <dbReference type="EMBL" id="GAK52620.1"/>
    </source>
</evidence>
<keyword evidence="2" id="KW-1185">Reference proteome</keyword>
<sequence length="201" mass="22440">MAYSDFTLKRVKSELQLRIIENESLFSAVSEVEISAYLQETLKRNLPLALAINTEKARSELIIINILLELKEQLANNISLFSGIDFNVDKEKGLAGFCDFIISQSPEQLYLDRPVIAIVEAKNENIISGLGQCIAEMYAATLYNQQENAGIATVYGAVTTGNEWKFVKLTGEIAYIDADAYYISHLPKIMGILIEMARQHA</sequence>
<evidence type="ECO:0000313" key="2">
    <source>
        <dbReference type="Proteomes" id="UP000030700"/>
    </source>
</evidence>
<evidence type="ECO:0008006" key="3">
    <source>
        <dbReference type="Google" id="ProtNLM"/>
    </source>
</evidence>
<protein>
    <recommendedName>
        <fullName evidence="3">Type I restriction enzyme R protein N-terminal domain-containing protein</fullName>
    </recommendedName>
</protein>
<proteinExistence type="predicted"/>
<accession>A0A081BQF4</accession>
<reference evidence="1" key="1">
    <citation type="journal article" date="2015" name="PeerJ">
        <title>First genomic representation of candidate bacterial phylum KSB3 points to enhanced environmental sensing as a trigger of wastewater bulking.</title>
        <authorList>
            <person name="Sekiguchi Y."/>
            <person name="Ohashi A."/>
            <person name="Parks D.H."/>
            <person name="Yamauchi T."/>
            <person name="Tyson G.W."/>
            <person name="Hugenholtz P."/>
        </authorList>
    </citation>
    <scope>NUCLEOTIDE SEQUENCE [LARGE SCALE GENOMIC DNA]</scope>
</reference>
<dbReference type="AlphaFoldDB" id="A0A081BQF4"/>
<name>A0A081BQF4_9BACT</name>
<dbReference type="Proteomes" id="UP000030700">
    <property type="component" value="Unassembled WGS sequence"/>
</dbReference>
<gene>
    <name evidence="1" type="ORF">U14_03872</name>
</gene>
<dbReference type="STRING" id="1499966.U14_03872"/>
<dbReference type="EMBL" id="DF820458">
    <property type="protein sequence ID" value="GAK52620.1"/>
    <property type="molecule type" value="Genomic_DNA"/>
</dbReference>